<keyword evidence="2" id="KW-1185">Reference proteome</keyword>
<dbReference type="Proteomes" id="UP001732700">
    <property type="component" value="Chromosome 3A"/>
</dbReference>
<accession>A0ACD5VGP4</accession>
<evidence type="ECO:0000313" key="2">
    <source>
        <dbReference type="Proteomes" id="UP001732700"/>
    </source>
</evidence>
<proteinExistence type="predicted"/>
<reference evidence="1" key="2">
    <citation type="submission" date="2025-09" db="UniProtKB">
        <authorList>
            <consortium name="EnsemblPlants"/>
        </authorList>
    </citation>
    <scope>IDENTIFICATION</scope>
</reference>
<reference evidence="1" key="1">
    <citation type="submission" date="2021-05" db="EMBL/GenBank/DDBJ databases">
        <authorList>
            <person name="Scholz U."/>
            <person name="Mascher M."/>
            <person name="Fiebig A."/>
        </authorList>
    </citation>
    <scope>NUCLEOTIDE SEQUENCE [LARGE SCALE GENOMIC DNA]</scope>
</reference>
<organism evidence="1 2">
    <name type="scientific">Avena sativa</name>
    <name type="common">Oat</name>
    <dbReference type="NCBI Taxonomy" id="4498"/>
    <lineage>
        <taxon>Eukaryota</taxon>
        <taxon>Viridiplantae</taxon>
        <taxon>Streptophyta</taxon>
        <taxon>Embryophyta</taxon>
        <taxon>Tracheophyta</taxon>
        <taxon>Spermatophyta</taxon>
        <taxon>Magnoliopsida</taxon>
        <taxon>Liliopsida</taxon>
        <taxon>Poales</taxon>
        <taxon>Poaceae</taxon>
        <taxon>BOP clade</taxon>
        <taxon>Pooideae</taxon>
        <taxon>Poodae</taxon>
        <taxon>Poeae</taxon>
        <taxon>Poeae Chloroplast Group 1 (Aveneae type)</taxon>
        <taxon>Aveninae</taxon>
        <taxon>Avena</taxon>
    </lineage>
</organism>
<evidence type="ECO:0000313" key="1">
    <source>
        <dbReference type="EnsemblPlants" id="AVESA.00010b.r2.3AG0421440.1.CDS"/>
    </source>
</evidence>
<protein>
    <submittedName>
        <fullName evidence="1">Uncharacterized protein</fullName>
    </submittedName>
</protein>
<sequence length="341" mass="37628">MEENQILQMAGSTSSFFQDARLPQQRDVEGVAFPAVLVPSGGPPGPGGGSIDEFLAAVRSERASRVEPLLREAGAVLLRGFPARTAADFDRAVEAFGYDELPYVGGAAPRTNVVGRVFTANESPPDQKIPFHHEMAQVPTFPAKLFFFCEVEPKSGGETPIVLSHYVYKRMNEKFPEFVEKLEKHGLIYTRVLGEGDDPSSPIGRGWHSTFLTKDKSVAEERAAKLGMTLEWTDDGVKTVMGPIPAVKWDEVRVRKIWFNSMVAAYTGWKDARNDPVKAVTFGDGSPLPADVIDECGKILEEECVAVPWQQGDILLIDNWAVLHSRRSFEPPRRVLASLCK</sequence>
<name>A0ACD5VGP4_AVESA</name>
<dbReference type="EnsemblPlants" id="AVESA.00010b.r2.3AG0421440.1">
    <property type="protein sequence ID" value="AVESA.00010b.r2.3AG0421440.1.CDS"/>
    <property type="gene ID" value="AVESA.00010b.r2.3AG0421440"/>
</dbReference>